<name>A0A7S4F6I0_CHRCT</name>
<feature type="region of interest" description="Disordered" evidence="1">
    <location>
        <begin position="76"/>
        <end position="120"/>
    </location>
</feature>
<dbReference type="AlphaFoldDB" id="A0A7S4F6I0"/>
<evidence type="ECO:0000256" key="1">
    <source>
        <dbReference type="SAM" id="MobiDB-lite"/>
    </source>
</evidence>
<gene>
    <name evidence="2" type="ORF">PCAR00345_LOCUS27625</name>
</gene>
<sequence length="120" mass="13098">MAAGACERSTAATAFACRVRAKAREQLEADVSLAVHRPRVDLRRDERGTKWPCRSSSKLGDASGRVDHIVNLTRDKPKRGLAKNSTITQTKRQLPTHEDYGAPSADTAEGKLAVQQATAW</sequence>
<reference evidence="2" key="1">
    <citation type="submission" date="2021-01" db="EMBL/GenBank/DDBJ databases">
        <authorList>
            <person name="Corre E."/>
            <person name="Pelletier E."/>
            <person name="Niang G."/>
            <person name="Scheremetjew M."/>
            <person name="Finn R."/>
            <person name="Kale V."/>
            <person name="Holt S."/>
            <person name="Cochrane G."/>
            <person name="Meng A."/>
            <person name="Brown T."/>
            <person name="Cohen L."/>
        </authorList>
    </citation>
    <scope>NUCLEOTIDE SEQUENCE</scope>
    <source>
        <strain evidence="2">CCMP645</strain>
    </source>
</reference>
<evidence type="ECO:0000313" key="2">
    <source>
        <dbReference type="EMBL" id="CAE0774991.1"/>
    </source>
</evidence>
<dbReference type="EMBL" id="HBIZ01043217">
    <property type="protein sequence ID" value="CAE0774991.1"/>
    <property type="molecule type" value="Transcribed_RNA"/>
</dbReference>
<protein>
    <submittedName>
        <fullName evidence="2">Uncharacterized protein</fullName>
    </submittedName>
</protein>
<accession>A0A7S4F6I0</accession>
<proteinExistence type="predicted"/>
<organism evidence="2">
    <name type="scientific">Chrysotila carterae</name>
    <name type="common">Marine alga</name>
    <name type="synonym">Syracosphaera carterae</name>
    <dbReference type="NCBI Taxonomy" id="13221"/>
    <lineage>
        <taxon>Eukaryota</taxon>
        <taxon>Haptista</taxon>
        <taxon>Haptophyta</taxon>
        <taxon>Prymnesiophyceae</taxon>
        <taxon>Isochrysidales</taxon>
        <taxon>Isochrysidaceae</taxon>
        <taxon>Chrysotila</taxon>
    </lineage>
</organism>
<feature type="compositionally biased region" description="Polar residues" evidence="1">
    <location>
        <begin position="83"/>
        <end position="93"/>
    </location>
</feature>